<evidence type="ECO:0000313" key="4">
    <source>
        <dbReference type="Proteomes" id="UP000196138"/>
    </source>
</evidence>
<dbReference type="Proteomes" id="UP000196138">
    <property type="component" value="Chromosome"/>
</dbReference>
<gene>
    <name evidence="3" type="ORF">CCO03_05945</name>
</gene>
<dbReference type="Pfam" id="PF18288">
    <property type="entry name" value="FAA_hydro_N_2"/>
    <property type="match status" value="1"/>
</dbReference>
<dbReference type="InterPro" id="IPR041072">
    <property type="entry name" value="FAA_hydro_N"/>
</dbReference>
<protein>
    <submittedName>
        <fullName evidence="3">Fumarylacetoacetate hydrolase</fullName>
    </submittedName>
</protein>
<reference evidence="3 4" key="1">
    <citation type="submission" date="2017-05" db="EMBL/GenBank/DDBJ databases">
        <authorList>
            <person name="Song R."/>
            <person name="Chenine A.L."/>
            <person name="Ruprecht R.M."/>
        </authorList>
    </citation>
    <scope>NUCLEOTIDE SEQUENCE [LARGE SCALE GENOMIC DNA]</scope>
    <source>
        <strain evidence="3 4">DSM 26136</strain>
    </source>
</reference>
<proteinExistence type="predicted"/>
<dbReference type="InterPro" id="IPR011234">
    <property type="entry name" value="Fumarylacetoacetase-like_C"/>
</dbReference>
<organism evidence="3 4">
    <name type="scientific">Comamonas serinivorans</name>
    <dbReference type="NCBI Taxonomy" id="1082851"/>
    <lineage>
        <taxon>Bacteria</taxon>
        <taxon>Pseudomonadati</taxon>
        <taxon>Pseudomonadota</taxon>
        <taxon>Betaproteobacteria</taxon>
        <taxon>Burkholderiales</taxon>
        <taxon>Comamonadaceae</taxon>
        <taxon>Comamonas</taxon>
    </lineage>
</organism>
<dbReference type="EMBL" id="CP021455">
    <property type="protein sequence ID" value="ARU04280.1"/>
    <property type="molecule type" value="Genomic_DNA"/>
</dbReference>
<dbReference type="RefSeq" id="WP_087278534.1">
    <property type="nucleotide sequence ID" value="NZ_CP021455.1"/>
</dbReference>
<dbReference type="AlphaFoldDB" id="A0A1Y0ELI4"/>
<dbReference type="Gene3D" id="3.90.850.10">
    <property type="entry name" value="Fumarylacetoacetase-like, C-terminal domain"/>
    <property type="match status" value="1"/>
</dbReference>
<dbReference type="PANTHER" id="PTHR43211">
    <property type="entry name" value="FUMARYLACETOACETATE HYDROLASE"/>
    <property type="match status" value="1"/>
</dbReference>
<keyword evidence="3" id="KW-0378">Hydrolase</keyword>
<dbReference type="Pfam" id="PF01557">
    <property type="entry name" value="FAA_hydrolase"/>
    <property type="match status" value="1"/>
</dbReference>
<evidence type="ECO:0000259" key="1">
    <source>
        <dbReference type="Pfam" id="PF01557"/>
    </source>
</evidence>
<feature type="domain" description="Fumarylacetoacetase N-terminal" evidence="2">
    <location>
        <begin position="1"/>
        <end position="78"/>
    </location>
</feature>
<dbReference type="PANTHER" id="PTHR43211:SF1">
    <property type="entry name" value="BLL6422 PROTEIN"/>
    <property type="match status" value="1"/>
</dbReference>
<name>A0A1Y0ELI4_9BURK</name>
<feature type="domain" description="Fumarylacetoacetase-like C-terminal" evidence="1">
    <location>
        <begin position="85"/>
        <end position="327"/>
    </location>
</feature>
<evidence type="ECO:0000313" key="3">
    <source>
        <dbReference type="EMBL" id="ARU04280.1"/>
    </source>
</evidence>
<dbReference type="InterPro" id="IPR036663">
    <property type="entry name" value="Fumarylacetoacetase_C_sf"/>
</dbReference>
<dbReference type="SUPFAM" id="SSF56529">
    <property type="entry name" value="FAH"/>
    <property type="match status" value="1"/>
</dbReference>
<accession>A0A1Y0ELI4</accession>
<dbReference type="KEGG" id="cser:CCO03_05945"/>
<keyword evidence="4" id="KW-1185">Reference proteome</keyword>
<dbReference type="GO" id="GO:0016787">
    <property type="term" value="F:hydrolase activity"/>
    <property type="evidence" value="ECO:0007669"/>
    <property type="project" value="UniProtKB-KW"/>
</dbReference>
<sequence length="335" mass="36279">MKLATYQDGSRDGQLVVVSRDLRQAHYATGTASRLLAVFDDWNFLAPQLQDLYDELNAGRLRHAFAFQAERCLAPLPRATQCLRGGAYPSHGQLLHQAWPQTWPEPRRAEPAMAQVPSDDFLPPLATVHVASEVLEPDFGAELWAVCGDLRQGASPEQALDAVRLLGLANAFALRRLQAEPGGDVQARVATACAPVLITPDELGPAWQQGRVQATLQCSWNGRKFGLCDAASDMRFGFGDLLAHAAKTRRLRTGTVVTTGPVSNAGVASDTGRLSWPKGFCSALERQAMEQMQDQLVSTGFLCFGDTLRVEAKGRDGQSLFGALEHTLMPLDGAS</sequence>
<dbReference type="OrthoDB" id="9775905at2"/>
<evidence type="ECO:0000259" key="2">
    <source>
        <dbReference type="Pfam" id="PF18288"/>
    </source>
</evidence>